<keyword evidence="2" id="KW-0804">Transcription</keyword>
<evidence type="ECO:0000313" key="4">
    <source>
        <dbReference type="EMBL" id="KAL3624521.1"/>
    </source>
</evidence>
<dbReference type="Proteomes" id="UP001632038">
    <property type="component" value="Unassembled WGS sequence"/>
</dbReference>
<protein>
    <submittedName>
        <fullName evidence="4">Uncharacterized protein</fullName>
    </submittedName>
</protein>
<keyword evidence="2" id="KW-0805">Transcription regulation</keyword>
<dbReference type="Gene3D" id="1.25.70.10">
    <property type="entry name" value="Transcription termination factor 3, mitochondrial"/>
    <property type="match status" value="2"/>
</dbReference>
<dbReference type="InterPro" id="IPR038538">
    <property type="entry name" value="MTERF_sf"/>
</dbReference>
<proteinExistence type="inferred from homology"/>
<dbReference type="InterPro" id="IPR003690">
    <property type="entry name" value="MTERF"/>
</dbReference>
<reference evidence="5" key="1">
    <citation type="journal article" date="2024" name="IScience">
        <title>Strigolactones Initiate the Formation of Haustorium-like Structures in Castilleja.</title>
        <authorList>
            <person name="Buerger M."/>
            <person name="Peterson D."/>
            <person name="Chory J."/>
        </authorList>
    </citation>
    <scope>NUCLEOTIDE SEQUENCE [LARGE SCALE GENOMIC DNA]</scope>
</reference>
<dbReference type="PANTHER" id="PTHR13068:SF113">
    <property type="entry name" value="TRANSCRIPTION TERMINATION FACTOR MTEF18, MITOCHONDRIAL"/>
    <property type="match status" value="1"/>
</dbReference>
<dbReference type="EMBL" id="JAVIJP010000053">
    <property type="protein sequence ID" value="KAL3624521.1"/>
    <property type="molecule type" value="Genomic_DNA"/>
</dbReference>
<dbReference type="SMART" id="SM00733">
    <property type="entry name" value="Mterf"/>
    <property type="match status" value="4"/>
</dbReference>
<comment type="similarity">
    <text evidence="1">Belongs to the mTERF family.</text>
</comment>
<dbReference type="PANTHER" id="PTHR13068">
    <property type="entry name" value="CGI-12 PROTEIN-RELATED"/>
    <property type="match status" value="1"/>
</dbReference>
<dbReference type="Pfam" id="PF02536">
    <property type="entry name" value="mTERF"/>
    <property type="match status" value="2"/>
</dbReference>
<sequence>MLLRRTAAAVLSRYLSTTTKPFSKIPWKHRPKAIQESQKALTDYLHATRSLPFLYADNIARNSPQSLSKIVSEIPFSPPNFSSSFQRFLRYHPINELDFFFESIGLNCYESKIPNTFFISDIKHFDAACALAGMGFPWSKLGLLCKDDFFIFESDPLDLKRKVTEIKNAYGFNRVILISICLAFPRVLHIDDEMDGLLSDLKVLFLDYDLWSSFEDGDVDDVFDVCLKIKLFYDLGCEMGKIGKLIGQSKAILIEHKKDDLISKIDFFRKLDVRNDEIGVFLLSNPEIFSFDLGNRVVSVSGFLEHLGLSDNVLEPLKQKYPHVFGKNRVANLPNVMRSLNLGEWFFRKMKNGDHSLLATYTISCSPEELDGHYKEGLIKIETKNTRLYVLKKLNFLHSIGFGENKFAIKALWFLNSNDHHLHQRFYCLLRCGVEYSKACLLVNVMPKILNQHEKSIEKKIEYLCNDMGSNLDYLFVFPGYLCYDLEGRIKPRIKFHKWLTEKGLSRREYSLTTIIACSEKVFVKRLFRINRDVAMMWLKE</sequence>
<keyword evidence="3" id="KW-0809">Transit peptide</keyword>
<comment type="caution">
    <text evidence="4">The sequence shown here is derived from an EMBL/GenBank/DDBJ whole genome shotgun (WGS) entry which is preliminary data.</text>
</comment>
<evidence type="ECO:0000313" key="5">
    <source>
        <dbReference type="Proteomes" id="UP001632038"/>
    </source>
</evidence>
<evidence type="ECO:0000256" key="2">
    <source>
        <dbReference type="ARBA" id="ARBA00022472"/>
    </source>
</evidence>
<keyword evidence="5" id="KW-1185">Reference proteome</keyword>
<gene>
    <name evidence="4" type="ORF">CASFOL_031189</name>
</gene>
<keyword evidence="2" id="KW-0806">Transcription termination</keyword>
<name>A0ABD3C5X2_9LAMI</name>
<evidence type="ECO:0000256" key="3">
    <source>
        <dbReference type="ARBA" id="ARBA00022946"/>
    </source>
</evidence>
<organism evidence="4 5">
    <name type="scientific">Castilleja foliolosa</name>
    <dbReference type="NCBI Taxonomy" id="1961234"/>
    <lineage>
        <taxon>Eukaryota</taxon>
        <taxon>Viridiplantae</taxon>
        <taxon>Streptophyta</taxon>
        <taxon>Embryophyta</taxon>
        <taxon>Tracheophyta</taxon>
        <taxon>Spermatophyta</taxon>
        <taxon>Magnoliopsida</taxon>
        <taxon>eudicotyledons</taxon>
        <taxon>Gunneridae</taxon>
        <taxon>Pentapetalae</taxon>
        <taxon>asterids</taxon>
        <taxon>lamiids</taxon>
        <taxon>Lamiales</taxon>
        <taxon>Orobanchaceae</taxon>
        <taxon>Pedicularideae</taxon>
        <taxon>Castillejinae</taxon>
        <taxon>Castilleja</taxon>
    </lineage>
</organism>
<evidence type="ECO:0000256" key="1">
    <source>
        <dbReference type="ARBA" id="ARBA00007692"/>
    </source>
</evidence>
<dbReference type="GO" id="GO:0006353">
    <property type="term" value="P:DNA-templated transcription termination"/>
    <property type="evidence" value="ECO:0007669"/>
    <property type="project" value="UniProtKB-KW"/>
</dbReference>
<dbReference type="AlphaFoldDB" id="A0ABD3C5X2"/>
<accession>A0ABD3C5X2</accession>